<name>A0ABT2X552_9RHOB</name>
<dbReference type="Gene3D" id="1.20.1640.10">
    <property type="entry name" value="Multidrug efflux transporter AcrB transmembrane domain"/>
    <property type="match status" value="2"/>
</dbReference>
<gene>
    <name evidence="2" type="ORF">OEZ60_02960</name>
</gene>
<feature type="transmembrane region" description="Helical" evidence="1">
    <location>
        <begin position="23"/>
        <end position="42"/>
    </location>
</feature>
<reference evidence="2 3" key="1">
    <citation type="submission" date="2022-10" db="EMBL/GenBank/DDBJ databases">
        <title>Defluviimonas sp. nov., isolated from ocean surface sediments.</title>
        <authorList>
            <person name="He W."/>
            <person name="Wang L."/>
            <person name="Zhang D.-F."/>
        </authorList>
    </citation>
    <scope>NUCLEOTIDE SEQUENCE [LARGE SCALE GENOMIC DNA]</scope>
    <source>
        <strain evidence="2 3">WL0024</strain>
    </source>
</reference>
<keyword evidence="1" id="KW-0812">Transmembrane</keyword>
<dbReference type="Gene3D" id="3.30.70.1440">
    <property type="entry name" value="Multidrug efflux transporter AcrB pore domain"/>
    <property type="match status" value="1"/>
</dbReference>
<dbReference type="PANTHER" id="PTHR32063:SF16">
    <property type="entry name" value="CATION EFFLUX SYSTEM (ACRB_ACRD_ACRF FAMILY)"/>
    <property type="match status" value="1"/>
</dbReference>
<organism evidence="2 3">
    <name type="scientific">Albidovulum salinarum</name>
    <dbReference type="NCBI Taxonomy" id="2984153"/>
    <lineage>
        <taxon>Bacteria</taxon>
        <taxon>Pseudomonadati</taxon>
        <taxon>Pseudomonadota</taxon>
        <taxon>Alphaproteobacteria</taxon>
        <taxon>Rhodobacterales</taxon>
        <taxon>Paracoccaceae</taxon>
        <taxon>Albidovulum</taxon>
    </lineage>
</organism>
<feature type="transmembrane region" description="Helical" evidence="1">
    <location>
        <begin position="356"/>
        <end position="373"/>
    </location>
</feature>
<dbReference type="EMBL" id="JAOVQO010000002">
    <property type="protein sequence ID" value="MCU9846955.1"/>
    <property type="molecule type" value="Genomic_DNA"/>
</dbReference>
<dbReference type="InterPro" id="IPR027463">
    <property type="entry name" value="AcrB_DN_DC_subdom"/>
</dbReference>
<feature type="transmembrane region" description="Helical" evidence="1">
    <location>
        <begin position="913"/>
        <end position="932"/>
    </location>
</feature>
<evidence type="ECO:0000313" key="2">
    <source>
        <dbReference type="EMBL" id="MCU9846955.1"/>
    </source>
</evidence>
<protein>
    <submittedName>
        <fullName evidence="2">Efflux RND transporter permease subunit</fullName>
    </submittedName>
</protein>
<proteinExistence type="predicted"/>
<dbReference type="PRINTS" id="PR00702">
    <property type="entry name" value="ACRIFLAVINRP"/>
</dbReference>
<dbReference type="SUPFAM" id="SSF82714">
    <property type="entry name" value="Multidrug efflux transporter AcrB TolC docking domain, DN and DC subdomains"/>
    <property type="match status" value="2"/>
</dbReference>
<feature type="transmembrane region" description="Helical" evidence="1">
    <location>
        <begin position="965"/>
        <end position="989"/>
    </location>
</feature>
<accession>A0ABT2X552</accession>
<feature type="transmembrane region" description="Helical" evidence="1">
    <location>
        <begin position="1009"/>
        <end position="1030"/>
    </location>
</feature>
<feature type="transmembrane region" description="Helical" evidence="1">
    <location>
        <begin position="408"/>
        <end position="429"/>
    </location>
</feature>
<dbReference type="Proteomes" id="UP001209535">
    <property type="component" value="Unassembled WGS sequence"/>
</dbReference>
<dbReference type="RefSeq" id="WP_263333063.1">
    <property type="nucleotide sequence ID" value="NZ_JAOVQO010000002.1"/>
</dbReference>
<feature type="transmembrane region" description="Helical" evidence="1">
    <location>
        <begin position="486"/>
        <end position="510"/>
    </location>
</feature>
<feature type="transmembrane region" description="Helical" evidence="1">
    <location>
        <begin position="1036"/>
        <end position="1060"/>
    </location>
</feature>
<keyword evidence="3" id="KW-1185">Reference proteome</keyword>
<feature type="transmembrane region" description="Helical" evidence="1">
    <location>
        <begin position="939"/>
        <end position="959"/>
    </location>
</feature>
<dbReference type="PANTHER" id="PTHR32063">
    <property type="match status" value="1"/>
</dbReference>
<dbReference type="Pfam" id="PF00873">
    <property type="entry name" value="ACR_tran"/>
    <property type="match status" value="1"/>
</dbReference>
<dbReference type="Gene3D" id="3.30.2090.10">
    <property type="entry name" value="Multidrug efflux transporter AcrB TolC docking domain, DN and DC subdomains"/>
    <property type="match status" value="2"/>
</dbReference>
<evidence type="ECO:0000313" key="3">
    <source>
        <dbReference type="Proteomes" id="UP001209535"/>
    </source>
</evidence>
<dbReference type="SUPFAM" id="SSF82693">
    <property type="entry name" value="Multidrug efflux transporter AcrB pore domain, PN1, PN2, PC1 and PC2 subdomains"/>
    <property type="match status" value="3"/>
</dbReference>
<feature type="transmembrane region" description="Helical" evidence="1">
    <location>
        <begin position="548"/>
        <end position="566"/>
    </location>
</feature>
<feature type="transmembrane region" description="Helical" evidence="1">
    <location>
        <begin position="450"/>
        <end position="474"/>
    </location>
</feature>
<comment type="caution">
    <text evidence="2">The sequence shown here is derived from an EMBL/GenBank/DDBJ whole genome shotgun (WGS) entry which is preliminary data.</text>
</comment>
<evidence type="ECO:0000256" key="1">
    <source>
        <dbReference type="SAM" id="Phobius"/>
    </source>
</evidence>
<feature type="transmembrane region" description="Helical" evidence="1">
    <location>
        <begin position="380"/>
        <end position="402"/>
    </location>
</feature>
<keyword evidence="1" id="KW-0472">Membrane</keyword>
<sequence>MTSENTKLGIAGGLTRAFIGSPLTPLFLIAAFVFGLVALVSLPREEEPQISVPMVDILVRADGLKAADAVKLITEPLETIVKGIDGVEHVYSQSRDDQVMVTARFLVGTSSDAAVLRVHDKVRANMDRIPVGVPEPLIVGRGIDDVAILSLTLSPSEAAAERVTANDLTRIARELRTEIAKIPDVGLTYIVGETGERIRIAPDPARLALNGVTLQQLAGKVQGANRAIPVGNLRDAGEQIELVAGETLGSPQEIGNLLLTTRDGRPVYVRDVADVSFAAGAEELRVATVTKTEEGLLRRPSVTLAVAKRAGSNAVTVAEAILHKAHALEGTLIPHDVEVEVTRDYGESANEKANELLYHLGLATVSIIALVWATIGRREAVVVAVVIPVTILLTLFASWLMGYTLNRVSLFALIFSIGILVDDAIVVIENIARHWGMHDGRDRKTAAIDAVAEVGNPTIVATLTVVAALLPMLFVSGLMGPYMSPIPANASAAMIFSFFVAVMVTPWLMLKVAGKAPTHGHAEGQGGPLGRAYTAVAKPILASKARSWGFIGVVLVLTFGSLALFYTKDVTVKLLPFDNKSELQVTIDLPEGSPVEATDAVTQSVARAVLDLPEVRSVQTHAGTAAPFNFNGLVRHSYLRSGPEMGEVAINLLPKGERDRTSHEIALEIRTRIMALPVPEGTSLKTVEPPPGPPVLATLLAEIYGPDPETRRQVAEKVEAAFRSIPYIVDVDNSYGDPARRLRATISTDNAEFFQVQESDVLDTIAILNGGATVGYSHRGEGRQPIPIRVERPKGERTMDEAFLTTPIPANVLPGARGVVELGDVVDVTEERASYPVFRHNGLAAEMVTAELAGDFEAPLYGMLAVQEALDAQDWTGLPKPVVAFHGQPEDESAPTLLWDGEWEVTWVTFRDMGAAFGVALLGIYILVVAQFGSFKVPLVILTPIPLTFIGILFGHWAFGAPFSATSMIGFIALAGIIVRNSILLVDFIRHAPGRDRPLTEILIEAGAIRFKPILLTALAAMIGAAVILTDPIFQGLAISLLFGLASSTLLTVLVIPAVYRVLRT</sequence>
<dbReference type="InterPro" id="IPR001036">
    <property type="entry name" value="Acrflvin-R"/>
</dbReference>
<dbReference type="Gene3D" id="3.30.70.1430">
    <property type="entry name" value="Multidrug efflux transporter AcrB pore domain"/>
    <property type="match status" value="2"/>
</dbReference>
<dbReference type="Gene3D" id="3.30.70.1320">
    <property type="entry name" value="Multidrug efflux transporter AcrB pore domain like"/>
    <property type="match status" value="1"/>
</dbReference>
<keyword evidence="1" id="KW-1133">Transmembrane helix</keyword>
<dbReference type="SUPFAM" id="SSF82866">
    <property type="entry name" value="Multidrug efflux transporter AcrB transmembrane domain"/>
    <property type="match status" value="2"/>
</dbReference>